<dbReference type="PROSITE" id="PS51462">
    <property type="entry name" value="NUDIX"/>
    <property type="match status" value="1"/>
</dbReference>
<evidence type="ECO:0000256" key="12">
    <source>
        <dbReference type="ARBA" id="ARBA00093663"/>
    </source>
</evidence>
<dbReference type="Pfam" id="PF00293">
    <property type="entry name" value="NUDIX"/>
    <property type="match status" value="1"/>
</dbReference>
<evidence type="ECO:0000256" key="10">
    <source>
        <dbReference type="ARBA" id="ARBA00093415"/>
    </source>
</evidence>
<name>A0ABR1AE44_POLSC</name>
<evidence type="ECO:0000256" key="9">
    <source>
        <dbReference type="ARBA" id="ARBA00093205"/>
    </source>
</evidence>
<dbReference type="PANTHER" id="PTHR42904:SF1">
    <property type="entry name" value="NUCLEOSIDE DIPHOSPHATE-LINKED MOIETY X MOTIF 17"/>
    <property type="match status" value="1"/>
</dbReference>
<comment type="function">
    <text evidence="10">Acts as a decapping enzyme capable of hydrolyzing monomethylated capped RNAs (in vitro). Hydrolyzes monomethylated capped RNA after alpha and beta phosphates to form N(7)-methyl-GDP. Shows low activity towards unmethylated capped RNA.</text>
</comment>
<evidence type="ECO:0000259" key="13">
    <source>
        <dbReference type="PROSITE" id="PS51462"/>
    </source>
</evidence>
<dbReference type="EMBL" id="JAWJWF010000051">
    <property type="protein sequence ID" value="KAK6617520.1"/>
    <property type="molecule type" value="Genomic_DNA"/>
</dbReference>
<dbReference type="EC" id="3.6.1.62" evidence="8"/>
<comment type="cofactor">
    <cofactor evidence="2">
        <name>Mg(2+)</name>
        <dbReference type="ChEBI" id="CHEBI:18420"/>
    </cofactor>
</comment>
<dbReference type="InterPro" id="IPR000086">
    <property type="entry name" value="NUDIX_hydrolase_dom"/>
</dbReference>
<keyword evidence="7" id="KW-0464">Manganese</keyword>
<proteinExistence type="inferred from homology"/>
<keyword evidence="4" id="KW-0479">Metal-binding</keyword>
<evidence type="ECO:0000313" key="14">
    <source>
        <dbReference type="EMBL" id="KAK6617520.1"/>
    </source>
</evidence>
<evidence type="ECO:0000256" key="3">
    <source>
        <dbReference type="ARBA" id="ARBA00005582"/>
    </source>
</evidence>
<evidence type="ECO:0000256" key="1">
    <source>
        <dbReference type="ARBA" id="ARBA00001936"/>
    </source>
</evidence>
<dbReference type="InterPro" id="IPR033716">
    <property type="entry name" value="Nudt17_dom"/>
</dbReference>
<comment type="cofactor">
    <cofactor evidence="1">
        <name>Mn(2+)</name>
        <dbReference type="ChEBI" id="CHEBI:29035"/>
    </cofactor>
</comment>
<dbReference type="SUPFAM" id="SSF55811">
    <property type="entry name" value="Nudix"/>
    <property type="match status" value="1"/>
</dbReference>
<feature type="domain" description="Nudix hydrolase" evidence="13">
    <location>
        <begin position="79"/>
        <end position="225"/>
    </location>
</feature>
<evidence type="ECO:0000256" key="4">
    <source>
        <dbReference type="ARBA" id="ARBA00022723"/>
    </source>
</evidence>
<accession>A0ABR1AE44</accession>
<organism evidence="14 15">
    <name type="scientific">Polyplax serrata</name>
    <name type="common">Common mouse louse</name>
    <dbReference type="NCBI Taxonomy" id="468196"/>
    <lineage>
        <taxon>Eukaryota</taxon>
        <taxon>Metazoa</taxon>
        <taxon>Ecdysozoa</taxon>
        <taxon>Arthropoda</taxon>
        <taxon>Hexapoda</taxon>
        <taxon>Insecta</taxon>
        <taxon>Pterygota</taxon>
        <taxon>Neoptera</taxon>
        <taxon>Paraneoptera</taxon>
        <taxon>Psocodea</taxon>
        <taxon>Troctomorpha</taxon>
        <taxon>Phthiraptera</taxon>
        <taxon>Anoplura</taxon>
        <taxon>Polyplacidae</taxon>
        <taxon>Polyplax</taxon>
    </lineage>
</organism>
<evidence type="ECO:0000313" key="15">
    <source>
        <dbReference type="Proteomes" id="UP001359485"/>
    </source>
</evidence>
<evidence type="ECO:0000256" key="6">
    <source>
        <dbReference type="ARBA" id="ARBA00022842"/>
    </source>
</evidence>
<gene>
    <name evidence="14" type="ORF">RUM44_005108</name>
</gene>
<keyword evidence="15" id="KW-1185">Reference proteome</keyword>
<dbReference type="InterPro" id="IPR050241">
    <property type="entry name" value="NAD-cap_RNA_hydrolase_NudC"/>
</dbReference>
<keyword evidence="5" id="KW-0378">Hydrolase</keyword>
<evidence type="ECO:0000256" key="2">
    <source>
        <dbReference type="ARBA" id="ARBA00001946"/>
    </source>
</evidence>
<protein>
    <recommendedName>
        <fullName evidence="11">m7GpppN-mRNA hydrolase NUDT17</fullName>
        <ecNumber evidence="8">3.6.1.62</ecNumber>
    </recommendedName>
    <alternativeName>
        <fullName evidence="12">Nucleoside diphosphate-linked moiety X motif 17</fullName>
    </alternativeName>
</protein>
<evidence type="ECO:0000256" key="5">
    <source>
        <dbReference type="ARBA" id="ARBA00022801"/>
    </source>
</evidence>
<reference evidence="14 15" key="1">
    <citation type="submission" date="2023-09" db="EMBL/GenBank/DDBJ databases">
        <title>Genomes of two closely related lineages of the louse Polyplax serrata with different host specificities.</title>
        <authorList>
            <person name="Martinu J."/>
            <person name="Tarabai H."/>
            <person name="Stefka J."/>
            <person name="Hypsa V."/>
        </authorList>
    </citation>
    <scope>NUCLEOTIDE SEQUENCE [LARGE SCALE GENOMIC DNA]</scope>
    <source>
        <strain evidence="14">98ZLc_SE</strain>
    </source>
</reference>
<sequence>MKTRIIALRNKNILPTFSTCLVDYFQKDLNSVLVKWNCQNELFILEEDKDGYELRHSPECPMKILANSGTVVDIENTPTIGLATSVLIESSDNHILLTKRSPTLRSSPNVWVPPGGHLDNNETTFDAGVREVKEETGLDINRENFQILGLWENVYPLMLGIGMPRSHVLIVYLHILLNECHKNLMKKIKPNAQEVTSYCWINKPILLELFKVDSSPVIGKQYIIENDSLIETDLNYSSMFNTWLWRQAEPYSGVNFCLRKWLEKNKQENVPSKY</sequence>
<dbReference type="Proteomes" id="UP001359485">
    <property type="component" value="Unassembled WGS sequence"/>
</dbReference>
<evidence type="ECO:0000256" key="7">
    <source>
        <dbReference type="ARBA" id="ARBA00023211"/>
    </source>
</evidence>
<comment type="similarity">
    <text evidence="3">Belongs to the Nudix hydrolase family.</text>
</comment>
<evidence type="ECO:0000256" key="11">
    <source>
        <dbReference type="ARBA" id="ARBA00093621"/>
    </source>
</evidence>
<dbReference type="PANTHER" id="PTHR42904">
    <property type="entry name" value="NUDIX HYDROLASE, NUDC SUBFAMILY"/>
    <property type="match status" value="1"/>
</dbReference>
<dbReference type="CDD" id="cd04694">
    <property type="entry name" value="NUDIX_Nudt17"/>
    <property type="match status" value="1"/>
</dbReference>
<keyword evidence="6" id="KW-0460">Magnesium</keyword>
<evidence type="ECO:0000256" key="8">
    <source>
        <dbReference type="ARBA" id="ARBA00026102"/>
    </source>
</evidence>
<comment type="catalytic activity">
    <reaction evidence="9">
        <text>a 5'-end (N(7)-methyl 5'-triphosphoguanosine)-ribonucleoside in mRNA + H2O = N(7)-methyl-GDP + a 5'-end phospho-ribonucleoside in mRNA + 2 H(+)</text>
        <dbReference type="Rhea" id="RHEA:67484"/>
        <dbReference type="Rhea" id="RHEA-COMP:15692"/>
        <dbReference type="Rhea" id="RHEA-COMP:17167"/>
        <dbReference type="ChEBI" id="CHEBI:15377"/>
        <dbReference type="ChEBI" id="CHEBI:15378"/>
        <dbReference type="ChEBI" id="CHEBI:63714"/>
        <dbReference type="ChEBI" id="CHEBI:138282"/>
        <dbReference type="ChEBI" id="CHEBI:156461"/>
        <dbReference type="EC" id="3.6.1.62"/>
    </reaction>
</comment>
<comment type="caution">
    <text evidence="14">The sequence shown here is derived from an EMBL/GenBank/DDBJ whole genome shotgun (WGS) entry which is preliminary data.</text>
</comment>
<dbReference type="InterPro" id="IPR015797">
    <property type="entry name" value="NUDIX_hydrolase-like_dom_sf"/>
</dbReference>
<dbReference type="Gene3D" id="3.90.79.10">
    <property type="entry name" value="Nucleoside Triphosphate Pyrophosphohydrolase"/>
    <property type="match status" value="1"/>
</dbReference>